<evidence type="ECO:0000313" key="1">
    <source>
        <dbReference type="EMBL" id="CAG8725144.1"/>
    </source>
</evidence>
<feature type="non-terminal residue" evidence="1">
    <location>
        <position position="42"/>
    </location>
</feature>
<accession>A0ACA9PXF9</accession>
<organism evidence="1 2">
    <name type="scientific">Dentiscutata heterogama</name>
    <dbReference type="NCBI Taxonomy" id="1316150"/>
    <lineage>
        <taxon>Eukaryota</taxon>
        <taxon>Fungi</taxon>
        <taxon>Fungi incertae sedis</taxon>
        <taxon>Mucoromycota</taxon>
        <taxon>Glomeromycotina</taxon>
        <taxon>Glomeromycetes</taxon>
        <taxon>Diversisporales</taxon>
        <taxon>Gigasporaceae</taxon>
        <taxon>Dentiscutata</taxon>
    </lineage>
</organism>
<gene>
    <name evidence="1" type="ORF">DHETER_LOCUS13076</name>
</gene>
<protein>
    <submittedName>
        <fullName evidence="1">15636_t:CDS:1</fullName>
    </submittedName>
</protein>
<proteinExistence type="predicted"/>
<reference evidence="1" key="1">
    <citation type="submission" date="2021-06" db="EMBL/GenBank/DDBJ databases">
        <authorList>
            <person name="Kallberg Y."/>
            <person name="Tangrot J."/>
            <person name="Rosling A."/>
        </authorList>
    </citation>
    <scope>NUCLEOTIDE SEQUENCE</scope>
    <source>
        <strain evidence="1">IL203A</strain>
    </source>
</reference>
<evidence type="ECO:0000313" key="2">
    <source>
        <dbReference type="Proteomes" id="UP000789702"/>
    </source>
</evidence>
<sequence>QATQLAPEFYNKLITEIREKIWIPTQTPTTSQIQITNTYITA</sequence>
<dbReference type="Proteomes" id="UP000789702">
    <property type="component" value="Unassembled WGS sequence"/>
</dbReference>
<name>A0ACA9PXF9_9GLOM</name>
<feature type="non-terminal residue" evidence="1">
    <location>
        <position position="1"/>
    </location>
</feature>
<keyword evidence="2" id="KW-1185">Reference proteome</keyword>
<comment type="caution">
    <text evidence="1">The sequence shown here is derived from an EMBL/GenBank/DDBJ whole genome shotgun (WGS) entry which is preliminary data.</text>
</comment>
<dbReference type="EMBL" id="CAJVPU010034401">
    <property type="protein sequence ID" value="CAG8725144.1"/>
    <property type="molecule type" value="Genomic_DNA"/>
</dbReference>